<keyword evidence="1" id="KW-1133">Transmembrane helix</keyword>
<protein>
    <submittedName>
        <fullName evidence="2">Uncharacterized protein</fullName>
    </submittedName>
</protein>
<evidence type="ECO:0000313" key="3">
    <source>
        <dbReference type="Proteomes" id="UP000239772"/>
    </source>
</evidence>
<feature type="transmembrane region" description="Helical" evidence="1">
    <location>
        <begin position="47"/>
        <end position="67"/>
    </location>
</feature>
<name>A0A2T1HYQ6_9HYPH</name>
<dbReference type="EMBL" id="PVZS01000001">
    <property type="protein sequence ID" value="PSC06832.1"/>
    <property type="molecule type" value="Genomic_DNA"/>
</dbReference>
<evidence type="ECO:0000256" key="1">
    <source>
        <dbReference type="SAM" id="Phobius"/>
    </source>
</evidence>
<sequence length="203" mass="23106">MPEIFKALELDLAKWLLAAMLTLPGFISLKIYSLISPVGPRDLKDQVFEALLFGLLHLILLGPLFLLVDVTAFSRPLQWAAILIFAVVLPAIWPIIFRVALKRLARRQLVLMTSKNGWDDLFQRKERCFVLFHLKDGSKLGGYYGERSFAAVYPNSGHMYVEETWTLDTEGKFVDKVPDTKGFVIRPEDYSLIEVFSAEGELK</sequence>
<comment type="caution">
    <text evidence="2">The sequence shown here is derived from an EMBL/GenBank/DDBJ whole genome shotgun (WGS) entry which is preliminary data.</text>
</comment>
<accession>A0A2T1HYQ6</accession>
<dbReference type="InterPro" id="IPR045919">
    <property type="entry name" value="DUF6338"/>
</dbReference>
<gene>
    <name evidence="2" type="ORF">SLNSH_00110</name>
</gene>
<dbReference type="Pfam" id="PF19865">
    <property type="entry name" value="DUF6338"/>
    <property type="match status" value="1"/>
</dbReference>
<evidence type="ECO:0000313" key="2">
    <source>
        <dbReference type="EMBL" id="PSC06832.1"/>
    </source>
</evidence>
<dbReference type="RefSeq" id="WP_106334617.1">
    <property type="nucleotide sequence ID" value="NZ_PVZS01000001.1"/>
</dbReference>
<feature type="transmembrane region" description="Helical" evidence="1">
    <location>
        <begin position="79"/>
        <end position="101"/>
    </location>
</feature>
<reference evidence="3" key="1">
    <citation type="submission" date="2018-03" db="EMBL/GenBank/DDBJ databases">
        <authorList>
            <person name="Sun L."/>
            <person name="Liu H."/>
            <person name="Chen W."/>
            <person name="Huang K."/>
            <person name="Liu W."/>
            <person name="Gao X."/>
        </authorList>
    </citation>
    <scope>NUCLEOTIDE SEQUENCE [LARGE SCALE GENOMIC DNA]</scope>
    <source>
        <strain evidence="3">SH9</strain>
    </source>
</reference>
<keyword evidence="1" id="KW-0472">Membrane</keyword>
<dbReference type="OrthoDB" id="6506297at2"/>
<feature type="transmembrane region" description="Helical" evidence="1">
    <location>
        <begin position="12"/>
        <end position="35"/>
    </location>
</feature>
<dbReference type="Proteomes" id="UP000239772">
    <property type="component" value="Unassembled WGS sequence"/>
</dbReference>
<keyword evidence="3" id="KW-1185">Reference proteome</keyword>
<proteinExistence type="predicted"/>
<organism evidence="2 3">
    <name type="scientific">Alsobacter soli</name>
    <dbReference type="NCBI Taxonomy" id="2109933"/>
    <lineage>
        <taxon>Bacteria</taxon>
        <taxon>Pseudomonadati</taxon>
        <taxon>Pseudomonadota</taxon>
        <taxon>Alphaproteobacteria</taxon>
        <taxon>Hyphomicrobiales</taxon>
        <taxon>Alsobacteraceae</taxon>
        <taxon>Alsobacter</taxon>
    </lineage>
</organism>
<dbReference type="AlphaFoldDB" id="A0A2T1HYQ6"/>
<keyword evidence="1" id="KW-0812">Transmembrane</keyword>